<evidence type="ECO:0000256" key="3">
    <source>
        <dbReference type="RuleBase" id="RU004409"/>
    </source>
</evidence>
<dbReference type="Proteomes" id="UP000051497">
    <property type="component" value="Unassembled WGS sequence"/>
</dbReference>
<dbReference type="RefSeq" id="WP_075065152.1">
    <property type="nucleotide sequence ID" value="NZ_LKAJ02000001.1"/>
</dbReference>
<evidence type="ECO:0000313" key="6">
    <source>
        <dbReference type="Proteomes" id="UP000051497"/>
    </source>
</evidence>
<evidence type="ECO:0000256" key="1">
    <source>
        <dbReference type="ARBA" id="ARBA00023015"/>
    </source>
</evidence>
<dbReference type="GO" id="GO:0006355">
    <property type="term" value="P:regulation of DNA-templated transcription"/>
    <property type="evidence" value="ECO:0007669"/>
    <property type="project" value="InterPro"/>
</dbReference>
<gene>
    <name evidence="4" type="primary">rsd</name>
    <name evidence="4" type="ORF">HT99x_00504</name>
    <name evidence="5" type="ORF">HT99x_014820</name>
</gene>
<evidence type="ECO:0000313" key="5">
    <source>
        <dbReference type="EMBL" id="MCS5712710.1"/>
    </source>
</evidence>
<dbReference type="OrthoDB" id="5567237at2"/>
<dbReference type="Gene3D" id="1.20.120.1370">
    <property type="entry name" value="Regulator of RNA polymerase sigma(70) subunit, domain 4"/>
    <property type="match status" value="1"/>
</dbReference>
<dbReference type="EMBL" id="LKAJ02000001">
    <property type="protein sequence ID" value="MCS5712710.1"/>
    <property type="molecule type" value="Genomic_DNA"/>
</dbReference>
<reference evidence="5" key="3">
    <citation type="submission" date="2021-06" db="EMBL/GenBank/DDBJ databases">
        <title>Genomic Description and Analysis of Intracellular Bacteria, Candidatus Berkiella cookevillensis and Candidatus Berkiella aquae.</title>
        <authorList>
            <person name="Kidane D.T."/>
            <person name="Mehari Y.T."/>
            <person name="Rice F.C."/>
            <person name="Arivett B.A."/>
            <person name="Farone A.L."/>
            <person name="Berk S.G."/>
            <person name="Farone M.B."/>
        </authorList>
    </citation>
    <scope>NUCLEOTIDE SEQUENCE</scope>
    <source>
        <strain evidence="5">HT99</strain>
    </source>
</reference>
<sequence>MLSSTISTWLQERQECIVTLHHLCSYRPFTSAKAACILPMLNEFCELLMDYVSRGHFEIYEKLQCANEIQIDIANKMPADWLTKLLVTTGTCLDFNDKYELTTHLGQLETDLSKLALQLAQRLEFEDRMIALHSQAKQQPVFMTKTA</sequence>
<evidence type="ECO:0000256" key="2">
    <source>
        <dbReference type="ARBA" id="ARBA00023163"/>
    </source>
</evidence>
<evidence type="ECO:0000313" key="4">
    <source>
        <dbReference type="EMBL" id="KRG22087.1"/>
    </source>
</evidence>
<dbReference type="Pfam" id="PF04353">
    <property type="entry name" value="Rsd_AlgQ"/>
    <property type="match status" value="1"/>
</dbReference>
<accession>A0A0Q9YZA0</accession>
<dbReference type="InterPro" id="IPR038309">
    <property type="entry name" value="Rsd/AlgQ_sf"/>
</dbReference>
<comment type="similarity">
    <text evidence="3">Belongs to the Rsd/AlgQ family.</text>
</comment>
<reference evidence="5" key="2">
    <citation type="journal article" date="2016" name="Genome Announc.">
        <title>Draft Genome Sequences of Two Novel Amoeba-Resistant Intranuclear Bacteria, 'Candidatus Berkiella cookevillensis' and 'Candidatus Berkiella aquae'.</title>
        <authorList>
            <person name="Mehari Y.T."/>
            <person name="Arivett B.A."/>
            <person name="Farone A.L."/>
            <person name="Gunderson J.H."/>
            <person name="Farone M.B."/>
        </authorList>
    </citation>
    <scope>NUCLEOTIDE SEQUENCE</scope>
    <source>
        <strain evidence="5">HT99</strain>
    </source>
</reference>
<organism evidence="4">
    <name type="scientific">Candidatus Berkiella aquae</name>
    <dbReference type="NCBI Taxonomy" id="295108"/>
    <lineage>
        <taxon>Bacteria</taxon>
        <taxon>Pseudomonadati</taxon>
        <taxon>Pseudomonadota</taxon>
        <taxon>Gammaproteobacteria</taxon>
        <taxon>Candidatus Berkiellales</taxon>
        <taxon>Candidatus Berkiellaceae</taxon>
        <taxon>Candidatus Berkiella</taxon>
    </lineage>
</organism>
<name>A0A0Q9YZA0_9GAMM</name>
<keyword evidence="1 3" id="KW-0805">Transcription regulation</keyword>
<protein>
    <submittedName>
        <fullName evidence="4">Regulator of sigma D</fullName>
    </submittedName>
    <submittedName>
        <fullName evidence="5">Sigma D regulator</fullName>
    </submittedName>
</protein>
<dbReference type="InterPro" id="IPR007448">
    <property type="entry name" value="Sigma70_reg_Rsd_AlgQ"/>
</dbReference>
<dbReference type="STRING" id="295108.HT99x_00504"/>
<dbReference type="AlphaFoldDB" id="A0A0Q9YZA0"/>
<keyword evidence="6" id="KW-1185">Reference proteome</keyword>
<dbReference type="EMBL" id="LKAJ01000002">
    <property type="protein sequence ID" value="KRG22087.1"/>
    <property type="molecule type" value="Genomic_DNA"/>
</dbReference>
<comment type="caution">
    <text evidence="4">The sequence shown here is derived from an EMBL/GenBank/DDBJ whole genome shotgun (WGS) entry which is preliminary data.</text>
</comment>
<keyword evidence="2 3" id="KW-0804">Transcription</keyword>
<reference evidence="4" key="1">
    <citation type="submission" date="2015-09" db="EMBL/GenBank/DDBJ databases">
        <title>Draft Genome Sequences of Two Novel Amoeba-resistant Intranuclear Bacteria, Candidatus Berkiella cookevillensis and Candidatus Berkiella aquae.</title>
        <authorList>
            <person name="Mehari Y.T."/>
            <person name="Arivett B.A."/>
            <person name="Farone A.L."/>
            <person name="Gunderson J.H."/>
            <person name="Farone M.B."/>
        </authorList>
    </citation>
    <scope>NUCLEOTIDE SEQUENCE [LARGE SCALE GENOMIC DNA]</scope>
    <source>
        <strain evidence="4">HT99</strain>
    </source>
</reference>
<proteinExistence type="inferred from homology"/>